<dbReference type="KEGG" id="nik:F5I99_05265"/>
<dbReference type="Proteomes" id="UP000325606">
    <property type="component" value="Chromosome"/>
</dbReference>
<dbReference type="RefSeq" id="WP_151053981.1">
    <property type="nucleotide sequence ID" value="NZ_CP044222.1"/>
</dbReference>
<dbReference type="EMBL" id="CP044222">
    <property type="protein sequence ID" value="QEW05945.1"/>
    <property type="molecule type" value="Genomic_DNA"/>
</dbReference>
<feature type="region of interest" description="Disordered" evidence="2">
    <location>
        <begin position="1"/>
        <end position="20"/>
    </location>
</feature>
<feature type="compositionally biased region" description="Polar residues" evidence="2">
    <location>
        <begin position="1"/>
        <end position="11"/>
    </location>
</feature>
<sequence length="468" mass="52513">MNNTGNVTQDANFPPPHYPPYPYRSGEDEISLLDLGKVLYQQRRVLLVTLVACLLLGLLYAMLKPSLYEFRSVIEVGVYPDSEGEVEPIESFSSVLSRVTSTSIPAAARTVSQETPTAVQSLPEIKANIAENSRMLVLTSNVSSDPEAQSQASALHQAVIDSLTASHQQLIETRLQELEILKRSLDLDLAEMQSRSLLETELADLNVAKSKVLTELERLSNDELRQMEVQHLQRNLSRAQRELQSIQEQEANLRERIERQSEKQSLLLKQLTRAEADLEAFRRSRQSVLDTGLIGSTQLSQSLLMIDSQINTALNSVRNLENALYLGIPEENAEYRRNMVNLLSDIGIQESIVDEAQKALREYEISRELSIRQVQAEADRLETEINLLEHNHASGLQRYQYQIASVDNQLQQISNSRTVIEPGVGQEIRGQGPVLVLIMSGLMGLMLGVMAAFLAEFIARLRQSMHDD</sequence>
<name>A0A5J6LBK1_9GAMM</name>
<keyword evidence="5" id="KW-1185">Reference proteome</keyword>
<evidence type="ECO:0008006" key="6">
    <source>
        <dbReference type="Google" id="ProtNLM"/>
    </source>
</evidence>
<keyword evidence="1" id="KW-0175">Coiled coil</keyword>
<evidence type="ECO:0000256" key="2">
    <source>
        <dbReference type="SAM" id="MobiDB-lite"/>
    </source>
</evidence>
<evidence type="ECO:0000313" key="5">
    <source>
        <dbReference type="Proteomes" id="UP000325606"/>
    </source>
</evidence>
<feature type="transmembrane region" description="Helical" evidence="3">
    <location>
        <begin position="434"/>
        <end position="455"/>
    </location>
</feature>
<dbReference type="InterPro" id="IPR050445">
    <property type="entry name" value="Bact_polysacc_biosynth/exp"/>
</dbReference>
<accession>A0A5J6LBK1</accession>
<organism evidence="4 5">
    <name type="scientific">Nitrincola iocasae</name>
    <dbReference type="NCBI Taxonomy" id="2614693"/>
    <lineage>
        <taxon>Bacteria</taxon>
        <taxon>Pseudomonadati</taxon>
        <taxon>Pseudomonadota</taxon>
        <taxon>Gammaproteobacteria</taxon>
        <taxon>Oceanospirillales</taxon>
        <taxon>Oceanospirillaceae</taxon>
        <taxon>Nitrincola</taxon>
    </lineage>
</organism>
<keyword evidence="3" id="KW-0472">Membrane</keyword>
<keyword evidence="3" id="KW-0812">Transmembrane</keyword>
<dbReference type="PANTHER" id="PTHR32309">
    <property type="entry name" value="TYROSINE-PROTEIN KINASE"/>
    <property type="match status" value="1"/>
</dbReference>
<dbReference type="AlphaFoldDB" id="A0A5J6LBK1"/>
<reference evidence="4 5" key="1">
    <citation type="submission" date="2019-09" db="EMBL/GenBank/DDBJ databases">
        <title>Nitrincola iocasae sp. nov., a bacterium isolated from the sediment collected at a cold seep field in South China Sea.</title>
        <authorList>
            <person name="Zhang H."/>
            <person name="Wang H."/>
            <person name="Li C."/>
        </authorList>
    </citation>
    <scope>NUCLEOTIDE SEQUENCE [LARGE SCALE GENOMIC DNA]</scope>
    <source>
        <strain evidence="4 5">KXZD1103</strain>
    </source>
</reference>
<gene>
    <name evidence="4" type="ORF">F5I99_05265</name>
</gene>
<dbReference type="PANTHER" id="PTHR32309:SF31">
    <property type="entry name" value="CAPSULAR EXOPOLYSACCHARIDE FAMILY"/>
    <property type="match status" value="1"/>
</dbReference>
<protein>
    <recommendedName>
        <fullName evidence="6">Polysaccharide chain length determinant N-terminal domain-containing protein</fullName>
    </recommendedName>
</protein>
<evidence type="ECO:0000256" key="3">
    <source>
        <dbReference type="SAM" id="Phobius"/>
    </source>
</evidence>
<keyword evidence="3" id="KW-1133">Transmembrane helix</keyword>
<evidence type="ECO:0000256" key="1">
    <source>
        <dbReference type="SAM" id="Coils"/>
    </source>
</evidence>
<feature type="transmembrane region" description="Helical" evidence="3">
    <location>
        <begin position="45"/>
        <end position="63"/>
    </location>
</feature>
<evidence type="ECO:0000313" key="4">
    <source>
        <dbReference type="EMBL" id="QEW05945.1"/>
    </source>
</evidence>
<feature type="coiled-coil region" evidence="1">
    <location>
        <begin position="175"/>
        <end position="274"/>
    </location>
</feature>
<proteinExistence type="predicted"/>